<dbReference type="GO" id="GO:0015252">
    <property type="term" value="F:proton channel activity"/>
    <property type="evidence" value="ECO:0007669"/>
    <property type="project" value="InterPro"/>
</dbReference>
<evidence type="ECO:0000256" key="11">
    <source>
        <dbReference type="ARBA" id="ARBA00023303"/>
    </source>
</evidence>
<evidence type="ECO:0000256" key="6">
    <source>
        <dbReference type="ARBA" id="ARBA00022826"/>
    </source>
</evidence>
<evidence type="ECO:0000256" key="2">
    <source>
        <dbReference type="ARBA" id="ARBA00006920"/>
    </source>
</evidence>
<evidence type="ECO:0000256" key="9">
    <source>
        <dbReference type="ARBA" id="ARBA00023065"/>
    </source>
</evidence>
<feature type="transmembrane region" description="Helical" evidence="13">
    <location>
        <begin position="108"/>
        <end position="127"/>
    </location>
</feature>
<evidence type="ECO:0000256" key="1">
    <source>
        <dbReference type="ARBA" id="ARBA00004141"/>
    </source>
</evidence>
<dbReference type="RefSeq" id="WP_063791884.1">
    <property type="nucleotide sequence ID" value="NZ_CP012747.1"/>
</dbReference>
<keyword evidence="3" id="KW-0813">Transport</keyword>
<dbReference type="PANTHER" id="PTHR31462">
    <property type="entry name" value="ENDOSOMAL/LYSOSOMAL POTASSIUM CHANNEL TMEM175"/>
    <property type="match status" value="1"/>
</dbReference>
<reference evidence="14 15" key="1">
    <citation type="journal article" date="2014" name="Genome Announc.">
        <title>Draft Genome Sequence of the Haloacid-Degrading Burkholderia caribensis Strain MBA4.</title>
        <authorList>
            <person name="Pan Y."/>
            <person name="Kong K.F."/>
            <person name="Tsang J.S."/>
        </authorList>
    </citation>
    <scope>NUCLEOTIDE SEQUENCE [LARGE SCALE GENOMIC DNA]</scope>
    <source>
        <strain evidence="14 15">MBA4</strain>
    </source>
</reference>
<keyword evidence="10 13" id="KW-0472">Membrane</keyword>
<dbReference type="EMBL" id="CP012747">
    <property type="protein sequence ID" value="ALL68304.1"/>
    <property type="molecule type" value="Genomic_DNA"/>
</dbReference>
<keyword evidence="8 13" id="KW-1133">Transmembrane helix</keyword>
<comment type="subcellular location">
    <subcellularLocation>
        <location evidence="1">Membrane</location>
        <topology evidence="1">Multi-pass membrane protein</topology>
    </subcellularLocation>
</comment>
<evidence type="ECO:0000256" key="8">
    <source>
        <dbReference type="ARBA" id="ARBA00022989"/>
    </source>
</evidence>
<evidence type="ECO:0000256" key="13">
    <source>
        <dbReference type="SAM" id="Phobius"/>
    </source>
</evidence>
<evidence type="ECO:0000256" key="10">
    <source>
        <dbReference type="ARBA" id="ARBA00023136"/>
    </source>
</evidence>
<feature type="transmembrane region" description="Helical" evidence="13">
    <location>
        <begin position="42"/>
        <end position="63"/>
    </location>
</feature>
<evidence type="ECO:0000256" key="12">
    <source>
        <dbReference type="ARBA" id="ARBA00034430"/>
    </source>
</evidence>
<proteinExistence type="inferred from homology"/>
<dbReference type="GO" id="GO:0005267">
    <property type="term" value="F:potassium channel activity"/>
    <property type="evidence" value="ECO:0007669"/>
    <property type="project" value="UniProtKB-KW"/>
</dbReference>
<gene>
    <name evidence="14" type="ORF">K788_00003360</name>
</gene>
<keyword evidence="9" id="KW-0406">Ion transport</keyword>
<protein>
    <submittedName>
        <fullName evidence="14">Integral membrane protein</fullName>
    </submittedName>
</protein>
<feature type="transmembrane region" description="Helical" evidence="13">
    <location>
        <begin position="157"/>
        <end position="185"/>
    </location>
</feature>
<dbReference type="KEGG" id="bcai:K788_00003360"/>
<evidence type="ECO:0000313" key="14">
    <source>
        <dbReference type="EMBL" id="ALL68304.1"/>
    </source>
</evidence>
<dbReference type="Proteomes" id="UP000019146">
    <property type="component" value="Chromosome 2"/>
</dbReference>
<evidence type="ECO:0000313" key="15">
    <source>
        <dbReference type="Proteomes" id="UP000019146"/>
    </source>
</evidence>
<keyword evidence="6" id="KW-0631">Potassium channel</keyword>
<keyword evidence="11" id="KW-0407">Ion channel</keyword>
<comment type="catalytic activity">
    <reaction evidence="12">
        <text>K(+)(in) = K(+)(out)</text>
        <dbReference type="Rhea" id="RHEA:29463"/>
        <dbReference type="ChEBI" id="CHEBI:29103"/>
    </reaction>
</comment>
<dbReference type="PANTHER" id="PTHR31462:SF5">
    <property type="entry name" value="ENDOSOMAL_LYSOSOMAL PROTON CHANNEL TMEM175"/>
    <property type="match status" value="1"/>
</dbReference>
<dbReference type="InterPro" id="IPR010617">
    <property type="entry name" value="TMEM175-like"/>
</dbReference>
<organism evidence="14 15">
    <name type="scientific">Paraburkholderia caribensis MBA4</name>
    <dbReference type="NCBI Taxonomy" id="1323664"/>
    <lineage>
        <taxon>Bacteria</taxon>
        <taxon>Pseudomonadati</taxon>
        <taxon>Pseudomonadota</taxon>
        <taxon>Betaproteobacteria</taxon>
        <taxon>Burkholderiales</taxon>
        <taxon>Burkholderiaceae</taxon>
        <taxon>Paraburkholderia</taxon>
    </lineage>
</organism>
<feature type="transmembrane region" description="Helical" evidence="13">
    <location>
        <begin position="84"/>
        <end position="102"/>
    </location>
</feature>
<accession>A0A0P0RI79</accession>
<evidence type="ECO:0000256" key="4">
    <source>
        <dbReference type="ARBA" id="ARBA00022538"/>
    </source>
</evidence>
<dbReference type="GeneID" id="69972030"/>
<keyword evidence="7" id="KW-0630">Potassium</keyword>
<comment type="similarity">
    <text evidence="2">Belongs to the TMEM175 family.</text>
</comment>
<feature type="transmembrane region" description="Helical" evidence="13">
    <location>
        <begin position="12"/>
        <end position="30"/>
    </location>
</feature>
<sequence length="193" mass="21217">MSQQKSGSERLEAFSDGVFAVVITVLVLDLRPPEAATLGGLLRLWPVGLSYAVSYLFIAIVWVNHHHLLRYAEKPTLRLVWGNFAHLFSVSLMPFSTAWIASTRMAPVPVAVYATVLLLVNATYLGLCREAVDRDESEVVPMRARHMMRMRSTMTMAVFGVAAIVSLKYPMAGVALICCCLFVYVQPGVPGTA</sequence>
<dbReference type="AlphaFoldDB" id="A0A0P0RI79"/>
<evidence type="ECO:0000256" key="5">
    <source>
        <dbReference type="ARBA" id="ARBA00022692"/>
    </source>
</evidence>
<dbReference type="GO" id="GO:0016020">
    <property type="term" value="C:membrane"/>
    <property type="evidence" value="ECO:0007669"/>
    <property type="project" value="UniProtKB-SubCell"/>
</dbReference>
<dbReference type="Pfam" id="PF06736">
    <property type="entry name" value="TMEM175"/>
    <property type="match status" value="1"/>
</dbReference>
<name>A0A0P0RI79_9BURK</name>
<keyword evidence="5 13" id="KW-0812">Transmembrane</keyword>
<evidence type="ECO:0000256" key="3">
    <source>
        <dbReference type="ARBA" id="ARBA00022448"/>
    </source>
</evidence>
<keyword evidence="4" id="KW-0633">Potassium transport</keyword>
<evidence type="ECO:0000256" key="7">
    <source>
        <dbReference type="ARBA" id="ARBA00022958"/>
    </source>
</evidence>